<feature type="domain" description="Methyltransferase type 11" evidence="1">
    <location>
        <begin position="117"/>
        <end position="210"/>
    </location>
</feature>
<sequence>MRPSLVEILKCLKCGADDLHLMVKSKDDLEITKGLLSCRRCGLTYLIEDGILNCLVFADPSISAARRVYRRSKEVLGDTLPEMLARRWHMDSAYRQDTEANYRELLSRLDPGQGWALDVGAGTCWTTAGLAGRGYRAVAIDISADNKLELGRQHFDKDVYFDRVLADVNHLPFSNEVFGLSFASAALHHSRDLDSSLAEISRTTASRGRLEIINEPVRGLAEAFQKNTGQLEGPEGIVEKHYGISTWMGSLERSGFKGRCRFPANIRERLTAGSFTGRHKFHFLAGLIARFYRYRPFRSMLEGASFYPGLYLLGLPLIYSGEKTSAKKSPAVYDKGR</sequence>
<dbReference type="Proteomes" id="UP000177230">
    <property type="component" value="Unassembled WGS sequence"/>
</dbReference>
<dbReference type="AlphaFoldDB" id="A0A1F5R2H7"/>
<evidence type="ECO:0000259" key="1">
    <source>
        <dbReference type="Pfam" id="PF08241"/>
    </source>
</evidence>
<dbReference type="Pfam" id="PF03966">
    <property type="entry name" value="Trm112p"/>
    <property type="match status" value="1"/>
</dbReference>
<dbReference type="Gene3D" id="3.40.50.150">
    <property type="entry name" value="Vaccinia Virus protein VP39"/>
    <property type="match status" value="1"/>
</dbReference>
<dbReference type="Pfam" id="PF08241">
    <property type="entry name" value="Methyltransf_11"/>
    <property type="match status" value="1"/>
</dbReference>
<name>A0A1F5R2H7_9BACT</name>
<evidence type="ECO:0000313" key="3">
    <source>
        <dbReference type="Proteomes" id="UP000177230"/>
    </source>
</evidence>
<dbReference type="EMBL" id="MFFM01000048">
    <property type="protein sequence ID" value="OGF08121.1"/>
    <property type="molecule type" value="Genomic_DNA"/>
</dbReference>
<gene>
    <name evidence="2" type="ORF">A2024_08045</name>
</gene>
<comment type="caution">
    <text evidence="2">The sequence shown here is derived from an EMBL/GenBank/DDBJ whole genome shotgun (WGS) entry which is preliminary data.</text>
</comment>
<dbReference type="InterPro" id="IPR029063">
    <property type="entry name" value="SAM-dependent_MTases_sf"/>
</dbReference>
<dbReference type="GO" id="GO:0008757">
    <property type="term" value="F:S-adenosylmethionine-dependent methyltransferase activity"/>
    <property type="evidence" value="ECO:0007669"/>
    <property type="project" value="InterPro"/>
</dbReference>
<evidence type="ECO:0000313" key="2">
    <source>
        <dbReference type="EMBL" id="OGF08121.1"/>
    </source>
</evidence>
<reference evidence="2 3" key="1">
    <citation type="journal article" date="2016" name="Nat. Commun.">
        <title>Thousands of microbial genomes shed light on interconnected biogeochemical processes in an aquifer system.</title>
        <authorList>
            <person name="Anantharaman K."/>
            <person name="Brown C.T."/>
            <person name="Hug L.A."/>
            <person name="Sharon I."/>
            <person name="Castelle C.J."/>
            <person name="Probst A.J."/>
            <person name="Thomas B.C."/>
            <person name="Singh A."/>
            <person name="Wilkins M.J."/>
            <person name="Karaoz U."/>
            <person name="Brodie E.L."/>
            <person name="Williams K.H."/>
            <person name="Hubbard S.S."/>
            <person name="Banfield J.F."/>
        </authorList>
    </citation>
    <scope>NUCLEOTIDE SEQUENCE [LARGE SCALE GENOMIC DNA]</scope>
</reference>
<proteinExistence type="predicted"/>
<dbReference type="InterPro" id="IPR005651">
    <property type="entry name" value="Trm112-like"/>
</dbReference>
<accession>A0A1F5R2H7</accession>
<protein>
    <recommendedName>
        <fullName evidence="1">Methyltransferase type 11 domain-containing protein</fullName>
    </recommendedName>
</protein>
<dbReference type="SUPFAM" id="SSF53335">
    <property type="entry name" value="S-adenosyl-L-methionine-dependent methyltransferases"/>
    <property type="match status" value="1"/>
</dbReference>
<dbReference type="InterPro" id="IPR013216">
    <property type="entry name" value="Methyltransf_11"/>
</dbReference>
<organism evidence="2 3">
    <name type="scientific">Candidatus Edwardsbacteria bacterium GWF2_54_11</name>
    <dbReference type="NCBI Taxonomy" id="1817851"/>
    <lineage>
        <taxon>Bacteria</taxon>
        <taxon>Candidatus Edwardsiibacteriota</taxon>
    </lineage>
</organism>